<evidence type="ECO:0000313" key="2">
    <source>
        <dbReference type="EMBL" id="KAJ3480286.1"/>
    </source>
</evidence>
<feature type="region of interest" description="Disordered" evidence="1">
    <location>
        <begin position="173"/>
        <end position="193"/>
    </location>
</feature>
<organism evidence="2 3">
    <name type="scientific">Meripilus lineatus</name>
    <dbReference type="NCBI Taxonomy" id="2056292"/>
    <lineage>
        <taxon>Eukaryota</taxon>
        <taxon>Fungi</taxon>
        <taxon>Dikarya</taxon>
        <taxon>Basidiomycota</taxon>
        <taxon>Agaricomycotina</taxon>
        <taxon>Agaricomycetes</taxon>
        <taxon>Polyporales</taxon>
        <taxon>Meripilaceae</taxon>
        <taxon>Meripilus</taxon>
    </lineage>
</organism>
<feature type="compositionally biased region" description="Basic and acidic residues" evidence="1">
    <location>
        <begin position="240"/>
        <end position="334"/>
    </location>
</feature>
<feature type="compositionally biased region" description="Basic residues" evidence="1">
    <location>
        <begin position="481"/>
        <end position="490"/>
    </location>
</feature>
<feature type="compositionally biased region" description="Basic and acidic residues" evidence="1">
    <location>
        <begin position="181"/>
        <end position="193"/>
    </location>
</feature>
<feature type="compositionally biased region" description="Low complexity" evidence="1">
    <location>
        <begin position="70"/>
        <end position="89"/>
    </location>
</feature>
<feature type="region of interest" description="Disordered" evidence="1">
    <location>
        <begin position="240"/>
        <end position="351"/>
    </location>
</feature>
<accession>A0AAD5UX85</accession>
<feature type="region of interest" description="Disordered" evidence="1">
    <location>
        <begin position="470"/>
        <end position="511"/>
    </location>
</feature>
<dbReference type="Proteomes" id="UP001212997">
    <property type="component" value="Unassembled WGS sequence"/>
</dbReference>
<feature type="compositionally biased region" description="Polar residues" evidence="1">
    <location>
        <begin position="126"/>
        <end position="143"/>
    </location>
</feature>
<evidence type="ECO:0000256" key="1">
    <source>
        <dbReference type="SAM" id="MobiDB-lite"/>
    </source>
</evidence>
<gene>
    <name evidence="2" type="ORF">NLI96_g8451</name>
</gene>
<feature type="compositionally biased region" description="Polar residues" evidence="1">
    <location>
        <begin position="709"/>
        <end position="719"/>
    </location>
</feature>
<comment type="caution">
    <text evidence="2">The sequence shown here is derived from an EMBL/GenBank/DDBJ whole genome shotgun (WGS) entry which is preliminary data.</text>
</comment>
<evidence type="ECO:0000313" key="3">
    <source>
        <dbReference type="Proteomes" id="UP001212997"/>
    </source>
</evidence>
<feature type="region of interest" description="Disordered" evidence="1">
    <location>
        <begin position="117"/>
        <end position="155"/>
    </location>
</feature>
<name>A0AAD5UX85_9APHY</name>
<sequence>MESQTTSDSTVEFFGLTAAVDTGNQIIRSPVSPSDLLLTPISDPVARLTRECSALRIRLATAERRERQGLLNPTLNTSLPTTPPSTLSTPPSLLDLHLAPSPGSHATTFVTYTRRPGLQLPRINNKDNPQPTRTPNPRWSNLRTHNKRQRQHRKIDEHSKAPFTTTTTIRSRNSTITPLPNERKNQTGMKRPDRLKQLEEQIKELQESLKARDKQIETLQKEGLELQVKWEQGNAIETVREAERERERGLERDREKERNRERALEAEREKERAKEREAEKEREIVRVREREHEKEQQTAREREREQEKQREKELQERELQLQRDREQLELDRNRPRTPIRSTPDLRLPMRPLSTQSPIEAYREQYNYTPSLRRVKSHIPLSREDSFASPCPPASPLPVTPPNLPQIHVPAVDPEQLAQLRSLEVFLTKTDGWSGAQVIQAVEDLNSEITHFAASAVESCSFQRRATHPNLHTLNFNPHSGGRGRRGKRRGRDSANNSGRSTPKGPPTPSQEALDCVEWLGEVFTKILSTKDHAQDPMLVQLALQATIATCCSRALSLFCVGFTAKLDSLLSGVFGHLRKSEPQPTTSRWRSLTHKAVHAIYPGLEEYAVSDLSNTMLRYSSSVFNLCGVSPAANGTGPQVPTKDIVPQLNSPTLNAQLRRIAEATAKIARVTREDILSTTFEVILVNPSSSFDEVGMINAFREIHFGSQVSSPNGNGSATPPRASRMKTE</sequence>
<dbReference type="EMBL" id="JANAWD010000384">
    <property type="protein sequence ID" value="KAJ3480286.1"/>
    <property type="molecule type" value="Genomic_DNA"/>
</dbReference>
<feature type="region of interest" description="Disordered" evidence="1">
    <location>
        <begin position="68"/>
        <end position="89"/>
    </location>
</feature>
<protein>
    <submittedName>
        <fullName evidence="2">Uncharacterized protein</fullName>
    </submittedName>
</protein>
<feature type="compositionally biased region" description="Basic residues" evidence="1">
    <location>
        <begin position="144"/>
        <end position="153"/>
    </location>
</feature>
<reference evidence="2" key="1">
    <citation type="submission" date="2022-07" db="EMBL/GenBank/DDBJ databases">
        <title>Genome Sequence of Physisporinus lineatus.</title>
        <authorList>
            <person name="Buettner E."/>
        </authorList>
    </citation>
    <scope>NUCLEOTIDE SEQUENCE</scope>
    <source>
        <strain evidence="2">VT162</strain>
    </source>
</reference>
<proteinExistence type="predicted"/>
<feature type="region of interest" description="Disordered" evidence="1">
    <location>
        <begin position="709"/>
        <end position="730"/>
    </location>
</feature>
<keyword evidence="3" id="KW-1185">Reference proteome</keyword>
<dbReference type="AlphaFoldDB" id="A0AAD5UX85"/>